<keyword evidence="5" id="KW-0378">Hydrolase</keyword>
<accession>A0A8J3A2Z8</accession>
<dbReference type="InterPro" id="IPR000073">
    <property type="entry name" value="AB_hydrolase_1"/>
</dbReference>
<organism evidence="4 6">
    <name type="scientific">Aquisalinus luteolus</name>
    <dbReference type="NCBI Taxonomy" id="1566827"/>
    <lineage>
        <taxon>Bacteria</taxon>
        <taxon>Pseudomonadati</taxon>
        <taxon>Pseudomonadota</taxon>
        <taxon>Alphaproteobacteria</taxon>
        <taxon>Parvularculales</taxon>
        <taxon>Parvularculaceae</taxon>
        <taxon>Aquisalinus</taxon>
    </lineage>
</organism>
<evidence type="ECO:0000259" key="3">
    <source>
        <dbReference type="Pfam" id="PF08386"/>
    </source>
</evidence>
<dbReference type="EMBL" id="VCJR02000002">
    <property type="protein sequence ID" value="NHK28683.1"/>
    <property type="molecule type" value="Genomic_DNA"/>
</dbReference>
<reference evidence="5 7" key="2">
    <citation type="submission" date="2020-02" db="EMBL/GenBank/DDBJ databases">
        <title>Genome sequence of Parvularcula flava strain NH6-79.</title>
        <authorList>
            <person name="Abdul Karim M.H."/>
            <person name="Lam M.Q."/>
            <person name="Chen S.J."/>
            <person name="Yahya A."/>
            <person name="Shahir S."/>
            <person name="Shamsir M.S."/>
            <person name="Chong C.S."/>
        </authorList>
    </citation>
    <scope>NUCLEOTIDE SEQUENCE [LARGE SCALE GENOMIC DNA]</scope>
    <source>
        <strain evidence="5 7">NH6-79</strain>
    </source>
</reference>
<dbReference type="Pfam" id="PF08386">
    <property type="entry name" value="Abhydrolase_4"/>
    <property type="match status" value="1"/>
</dbReference>
<proteinExistence type="predicted"/>
<name>A0A8J3A2Z8_9PROT</name>
<evidence type="ECO:0000313" key="5">
    <source>
        <dbReference type="EMBL" id="NHK28683.1"/>
    </source>
</evidence>
<dbReference type="Proteomes" id="UP000818603">
    <property type="component" value="Unassembled WGS sequence"/>
</dbReference>
<dbReference type="EMBL" id="BMGZ01000002">
    <property type="protein sequence ID" value="GGH99205.1"/>
    <property type="molecule type" value="Genomic_DNA"/>
</dbReference>
<dbReference type="Gene3D" id="3.40.50.1820">
    <property type="entry name" value="alpha/beta hydrolase"/>
    <property type="match status" value="1"/>
</dbReference>
<reference evidence="4" key="3">
    <citation type="submission" date="2020-09" db="EMBL/GenBank/DDBJ databases">
        <authorList>
            <person name="Sun Q."/>
            <person name="Zhou Y."/>
        </authorList>
    </citation>
    <scope>NUCLEOTIDE SEQUENCE</scope>
    <source>
        <strain evidence="4">CGMCC 1.14984</strain>
    </source>
</reference>
<evidence type="ECO:0000256" key="1">
    <source>
        <dbReference type="SAM" id="Phobius"/>
    </source>
</evidence>
<dbReference type="Pfam" id="PF00561">
    <property type="entry name" value="Abhydrolase_1"/>
    <property type="match status" value="1"/>
</dbReference>
<dbReference type="GO" id="GO:0016787">
    <property type="term" value="F:hydrolase activity"/>
    <property type="evidence" value="ECO:0007669"/>
    <property type="project" value="UniProtKB-KW"/>
</dbReference>
<feature type="domain" description="AB hydrolase-1" evidence="2">
    <location>
        <begin position="106"/>
        <end position="284"/>
    </location>
</feature>
<evidence type="ECO:0000313" key="6">
    <source>
        <dbReference type="Proteomes" id="UP000621856"/>
    </source>
</evidence>
<sequence length="587" mass="65701">MTQQRHVRHVSFARTVLFGAAFALVVSLPFLFFQGEDVTAPVIFPDQAIEPGMVEAVACPFRHRRDPGVTCYRAYVPQDHDDPSSRTISILASVIEPLNGATKDDPFIYLEGGPGYASVYSEWEDYGPSGNARWFFERVLDSGRAVVLVDTRGLGLAQPSLDCPGLDDAQWEELKRPPTRRSTAGERDAMQACLEALAEAGVTVDDYHSGQLGRDLKMLREGLAIEQWNAYGVSYGAQSLLALLAADREGVRTATFDSPSYGRLDFLPGDQAAFDRAVQMVAEFCETRFAELYQSADDEPETVFFIDVDIYSPCNGDTLERLEALLIQLDERPITLRNQPFANPVYLTSREAISLLHEKLYLGDGWKDFAFMLSHLQEARPGYFSSLSQNNIDWYNSLSWSYHDDSFSFPVYLATTCTESDTVRRARWSPWPLMTEDEAALQRDGCALAGASWDGRRFDASDYVGVPSLVVSGWRDVITPPSYGEELARDIGGHYLLNNEEAHGVVFWAWQECELDMMVAFLDDPSGIDADICLDRCREQADPVRDEAAVGDRVFCREVADTEALSQMMMYLESEDHSGNWSQELLP</sequence>
<dbReference type="Proteomes" id="UP000621856">
    <property type="component" value="Unassembled WGS sequence"/>
</dbReference>
<dbReference type="InterPro" id="IPR029058">
    <property type="entry name" value="AB_hydrolase_fold"/>
</dbReference>
<feature type="transmembrane region" description="Helical" evidence="1">
    <location>
        <begin position="12"/>
        <end position="33"/>
    </location>
</feature>
<evidence type="ECO:0000313" key="4">
    <source>
        <dbReference type="EMBL" id="GGH99205.1"/>
    </source>
</evidence>
<gene>
    <name evidence="5" type="ORF">FF098_012255</name>
    <name evidence="4" type="ORF">GCM10011355_24610</name>
</gene>
<keyword evidence="7" id="KW-1185">Reference proteome</keyword>
<feature type="domain" description="Peptidase S33 tripeptidyl aminopeptidase-like C-terminal" evidence="3">
    <location>
        <begin position="446"/>
        <end position="526"/>
    </location>
</feature>
<comment type="caution">
    <text evidence="4">The sequence shown here is derived from an EMBL/GenBank/DDBJ whole genome shotgun (WGS) entry which is preliminary data.</text>
</comment>
<keyword evidence="1" id="KW-1133">Transmembrane helix</keyword>
<dbReference type="RefSeq" id="WP_155140895.1">
    <property type="nucleotide sequence ID" value="NZ_BMGZ01000002.1"/>
</dbReference>
<evidence type="ECO:0000259" key="2">
    <source>
        <dbReference type="Pfam" id="PF00561"/>
    </source>
</evidence>
<dbReference type="SUPFAM" id="SSF53474">
    <property type="entry name" value="alpha/beta-Hydrolases"/>
    <property type="match status" value="1"/>
</dbReference>
<keyword evidence="1" id="KW-0472">Membrane</keyword>
<evidence type="ECO:0000313" key="7">
    <source>
        <dbReference type="Proteomes" id="UP000818603"/>
    </source>
</evidence>
<dbReference type="InterPro" id="IPR013595">
    <property type="entry name" value="Pept_S33_TAP-like_C"/>
</dbReference>
<protein>
    <submittedName>
        <fullName evidence="5">Alpha/beta fold hydrolase</fullName>
    </submittedName>
</protein>
<dbReference type="AlphaFoldDB" id="A0A8J3A2Z8"/>
<keyword evidence="1" id="KW-0812">Transmembrane</keyword>
<reference evidence="4" key="1">
    <citation type="journal article" date="2014" name="Int. J. Syst. Evol. Microbiol.">
        <title>Complete genome sequence of Corynebacterium casei LMG S-19264T (=DSM 44701T), isolated from a smear-ripened cheese.</title>
        <authorList>
            <consortium name="US DOE Joint Genome Institute (JGI-PGF)"/>
            <person name="Walter F."/>
            <person name="Albersmeier A."/>
            <person name="Kalinowski J."/>
            <person name="Ruckert C."/>
        </authorList>
    </citation>
    <scope>NUCLEOTIDE SEQUENCE</scope>
    <source>
        <strain evidence="4">CGMCC 1.14984</strain>
    </source>
</reference>